<accession>A0A2P8HNI2</accession>
<evidence type="ECO:0000313" key="5">
    <source>
        <dbReference type="EMBL" id="PSL47780.1"/>
    </source>
</evidence>
<evidence type="ECO:0000256" key="1">
    <source>
        <dbReference type="ARBA" id="ARBA00009091"/>
    </source>
</evidence>
<keyword evidence="3" id="KW-0175">Coiled coil</keyword>
<gene>
    <name evidence="5" type="ORF">CLV51_102640</name>
</gene>
<keyword evidence="2 4" id="KW-0732">Signal</keyword>
<feature type="signal peptide" evidence="4">
    <location>
        <begin position="1"/>
        <end position="19"/>
    </location>
</feature>
<evidence type="ECO:0000256" key="4">
    <source>
        <dbReference type="SAM" id="SignalP"/>
    </source>
</evidence>
<dbReference type="SMART" id="SM00935">
    <property type="entry name" value="OmpH"/>
    <property type="match status" value="1"/>
</dbReference>
<name>A0A2P8HNI2_CHINA</name>
<comment type="caution">
    <text evidence="5">The sequence shown here is derived from an EMBL/GenBank/DDBJ whole genome shotgun (WGS) entry which is preliminary data.</text>
</comment>
<dbReference type="PANTHER" id="PTHR35089:SF1">
    <property type="entry name" value="CHAPERONE PROTEIN SKP"/>
    <property type="match status" value="1"/>
</dbReference>
<dbReference type="SUPFAM" id="SSF111384">
    <property type="entry name" value="OmpH-like"/>
    <property type="match status" value="1"/>
</dbReference>
<keyword evidence="6" id="KW-1185">Reference proteome</keyword>
<dbReference type="GO" id="GO:0005829">
    <property type="term" value="C:cytosol"/>
    <property type="evidence" value="ECO:0007669"/>
    <property type="project" value="TreeGrafter"/>
</dbReference>
<dbReference type="InterPro" id="IPR005632">
    <property type="entry name" value="Chaperone_Skp"/>
</dbReference>
<dbReference type="PANTHER" id="PTHR35089">
    <property type="entry name" value="CHAPERONE PROTEIN SKP"/>
    <property type="match status" value="1"/>
</dbReference>
<organism evidence="5 6">
    <name type="scientific">Chitinophaga niastensis</name>
    <dbReference type="NCBI Taxonomy" id="536980"/>
    <lineage>
        <taxon>Bacteria</taxon>
        <taxon>Pseudomonadati</taxon>
        <taxon>Bacteroidota</taxon>
        <taxon>Chitinophagia</taxon>
        <taxon>Chitinophagales</taxon>
        <taxon>Chitinophagaceae</taxon>
        <taxon>Chitinophaga</taxon>
    </lineage>
</organism>
<dbReference type="InterPro" id="IPR024930">
    <property type="entry name" value="Skp_dom_sf"/>
</dbReference>
<feature type="coiled-coil region" evidence="3">
    <location>
        <begin position="82"/>
        <end position="109"/>
    </location>
</feature>
<dbReference type="EMBL" id="PYAW01000002">
    <property type="protein sequence ID" value="PSL47780.1"/>
    <property type="molecule type" value="Genomic_DNA"/>
</dbReference>
<proteinExistence type="inferred from homology"/>
<dbReference type="GO" id="GO:0050821">
    <property type="term" value="P:protein stabilization"/>
    <property type="evidence" value="ECO:0007669"/>
    <property type="project" value="TreeGrafter"/>
</dbReference>
<dbReference type="GO" id="GO:0051082">
    <property type="term" value="F:unfolded protein binding"/>
    <property type="evidence" value="ECO:0007669"/>
    <property type="project" value="InterPro"/>
</dbReference>
<dbReference type="Pfam" id="PF03938">
    <property type="entry name" value="OmpH"/>
    <property type="match status" value="1"/>
</dbReference>
<dbReference type="OrthoDB" id="1524711at2"/>
<dbReference type="Gene3D" id="3.30.910.20">
    <property type="entry name" value="Skp domain"/>
    <property type="match status" value="1"/>
</dbReference>
<sequence length="166" mass="18458">MKFICTLCLMLICSTVIFAQSKTGYINFQQMISMMPESKQANDTLGLLQEKMNKDGQELVAEYTKKVTLFDSTAATMSPTMKQVKVEEIQSAQANIQKFKERAEQIISAKEQELLAPILDKAKKILKVVANEKGYTLVIDNSRDAVLVSAEADDLMAAVKVKMGIK</sequence>
<feature type="chain" id="PRO_5015165997" evidence="4">
    <location>
        <begin position="20"/>
        <end position="166"/>
    </location>
</feature>
<protein>
    <submittedName>
        <fullName evidence="5">Periplasmic chaperone for outer membrane proteins Skp</fullName>
    </submittedName>
</protein>
<dbReference type="Proteomes" id="UP000240971">
    <property type="component" value="Unassembled WGS sequence"/>
</dbReference>
<comment type="similarity">
    <text evidence="1">Belongs to the Skp family.</text>
</comment>
<evidence type="ECO:0000256" key="2">
    <source>
        <dbReference type="ARBA" id="ARBA00022729"/>
    </source>
</evidence>
<evidence type="ECO:0000313" key="6">
    <source>
        <dbReference type="Proteomes" id="UP000240971"/>
    </source>
</evidence>
<reference evidence="5 6" key="1">
    <citation type="submission" date="2018-03" db="EMBL/GenBank/DDBJ databases">
        <title>Genomic Encyclopedia of Archaeal and Bacterial Type Strains, Phase II (KMG-II): from individual species to whole genera.</title>
        <authorList>
            <person name="Goeker M."/>
        </authorList>
    </citation>
    <scope>NUCLEOTIDE SEQUENCE [LARGE SCALE GENOMIC DNA]</scope>
    <source>
        <strain evidence="5 6">DSM 24859</strain>
    </source>
</reference>
<dbReference type="AlphaFoldDB" id="A0A2P8HNI2"/>
<evidence type="ECO:0000256" key="3">
    <source>
        <dbReference type="SAM" id="Coils"/>
    </source>
</evidence>
<dbReference type="RefSeq" id="WP_106528209.1">
    <property type="nucleotide sequence ID" value="NZ_PYAW01000002.1"/>
</dbReference>